<dbReference type="AlphaFoldDB" id="C0QTZ2"/>
<comment type="function">
    <text evidence="1">Thiol-specific peroxidase that catalyzes the reduction of hydrogen peroxide and organic hydroperoxides to water and alcohols, respectively. Plays a role in cell protection against oxidative stress by detoxifying peroxides and as sensor of hydrogen peroxide-mediated signaling events.</text>
</comment>
<dbReference type="Pfam" id="PF00578">
    <property type="entry name" value="AhpC-TSA"/>
    <property type="match status" value="1"/>
</dbReference>
<reference evidence="15 16" key="1">
    <citation type="journal article" date="2009" name="J. Bacteriol.">
        <title>Complete and draft genome sequences of six members of the Aquificales.</title>
        <authorList>
            <person name="Reysenbach A.L."/>
            <person name="Hamamura N."/>
            <person name="Podar M."/>
            <person name="Griffiths E."/>
            <person name="Ferreira S."/>
            <person name="Hochstein R."/>
            <person name="Heidelberg J."/>
            <person name="Johnson J."/>
            <person name="Mead D."/>
            <person name="Pohorille A."/>
            <person name="Sarmiento M."/>
            <person name="Schweighofer K."/>
            <person name="Seshadri R."/>
            <person name="Voytek M.A."/>
        </authorList>
    </citation>
    <scope>NUCLEOTIDE SEQUENCE [LARGE SCALE GENOMIC DNA]</scope>
    <source>
        <strain evidence="16">DSM 14350 / EX-H1</strain>
    </source>
</reference>
<evidence type="ECO:0000256" key="6">
    <source>
        <dbReference type="ARBA" id="ARBA00023002"/>
    </source>
</evidence>
<dbReference type="HOGENOM" id="CLU_042529_14_1_0"/>
<dbReference type="InterPro" id="IPR024706">
    <property type="entry name" value="Peroxiredoxin_AhpC-typ"/>
</dbReference>
<dbReference type="KEGG" id="pmx:PERMA_0365"/>
<keyword evidence="4" id="KW-0575">Peroxidase</keyword>
<dbReference type="PIRSF" id="PIRSF000239">
    <property type="entry name" value="AHPC"/>
    <property type="match status" value="1"/>
</dbReference>
<dbReference type="RefSeq" id="WP_015899033.1">
    <property type="nucleotide sequence ID" value="NC_012440.1"/>
</dbReference>
<dbReference type="eggNOG" id="COG1225">
    <property type="taxonomic scope" value="Bacteria"/>
</dbReference>
<dbReference type="FunFam" id="3.40.30.10:FF:000007">
    <property type="entry name" value="Thioredoxin-dependent thiol peroxidase"/>
    <property type="match status" value="1"/>
</dbReference>
<dbReference type="Gene3D" id="3.40.30.10">
    <property type="entry name" value="Glutaredoxin"/>
    <property type="match status" value="1"/>
</dbReference>
<dbReference type="PANTHER" id="PTHR42801">
    <property type="entry name" value="THIOREDOXIN-DEPENDENT PEROXIDE REDUCTASE"/>
    <property type="match status" value="1"/>
</dbReference>
<dbReference type="InterPro" id="IPR000866">
    <property type="entry name" value="AhpC/TSA"/>
</dbReference>
<sequence length="160" mass="18028">MVKEGDKAPDFCLEGLDPEGNEKEVCLKDLLSEGKYLVLYFYPKDNTPGCTTEACDFRDNLNVIGDKAVVAGVSPDSIKSHKKFKEKYGLNFYLLSDPEKNVLQLYDAYGEKKMYGKVTKGVIRSTYIISPEGKIVKKWKNVKAKGHVQKVVEELERLIG</sequence>
<evidence type="ECO:0000256" key="1">
    <source>
        <dbReference type="ARBA" id="ARBA00003330"/>
    </source>
</evidence>
<keyword evidence="6" id="KW-0560">Oxidoreductase</keyword>
<evidence type="ECO:0000256" key="5">
    <source>
        <dbReference type="ARBA" id="ARBA00022862"/>
    </source>
</evidence>
<dbReference type="EMBL" id="CP001230">
    <property type="protein sequence ID" value="ACO04929.1"/>
    <property type="molecule type" value="Genomic_DNA"/>
</dbReference>
<dbReference type="InterPro" id="IPR036249">
    <property type="entry name" value="Thioredoxin-like_sf"/>
</dbReference>
<keyword evidence="16" id="KW-1185">Reference proteome</keyword>
<dbReference type="PaxDb" id="123214-PERMA_0365"/>
<dbReference type="GO" id="GO:0005737">
    <property type="term" value="C:cytoplasm"/>
    <property type="evidence" value="ECO:0007669"/>
    <property type="project" value="TreeGrafter"/>
</dbReference>
<keyword evidence="8" id="KW-0676">Redox-active center</keyword>
<proteinExistence type="inferred from homology"/>
<comment type="catalytic activity">
    <reaction evidence="12">
        <text>a hydroperoxide + [thioredoxin]-dithiol = an alcohol + [thioredoxin]-disulfide + H2O</text>
        <dbReference type="Rhea" id="RHEA:62620"/>
        <dbReference type="Rhea" id="RHEA-COMP:10698"/>
        <dbReference type="Rhea" id="RHEA-COMP:10700"/>
        <dbReference type="ChEBI" id="CHEBI:15377"/>
        <dbReference type="ChEBI" id="CHEBI:29950"/>
        <dbReference type="ChEBI" id="CHEBI:30879"/>
        <dbReference type="ChEBI" id="CHEBI:35924"/>
        <dbReference type="ChEBI" id="CHEBI:50058"/>
        <dbReference type="EC" id="1.11.1.24"/>
    </reaction>
</comment>
<dbReference type="Proteomes" id="UP000001366">
    <property type="component" value="Chromosome"/>
</dbReference>
<feature type="domain" description="Thioredoxin" evidence="14">
    <location>
        <begin position="2"/>
        <end position="160"/>
    </location>
</feature>
<dbReference type="InterPro" id="IPR013766">
    <property type="entry name" value="Thioredoxin_domain"/>
</dbReference>
<name>C0QTZ2_PERMH</name>
<organism evidence="15 16">
    <name type="scientific">Persephonella marina (strain DSM 14350 / EX-H1)</name>
    <dbReference type="NCBI Taxonomy" id="123214"/>
    <lineage>
        <taxon>Bacteria</taxon>
        <taxon>Pseudomonadati</taxon>
        <taxon>Aquificota</taxon>
        <taxon>Aquificia</taxon>
        <taxon>Aquificales</taxon>
        <taxon>Hydrogenothermaceae</taxon>
        <taxon>Persephonella</taxon>
    </lineage>
</organism>
<evidence type="ECO:0000256" key="2">
    <source>
        <dbReference type="ARBA" id="ARBA00011245"/>
    </source>
</evidence>
<dbReference type="InterPro" id="IPR050924">
    <property type="entry name" value="Peroxiredoxin_BCP/PrxQ"/>
</dbReference>
<feature type="active site" description="Cysteine sulfenic acid (-SOH) intermediate; for peroxidase activity" evidence="13">
    <location>
        <position position="50"/>
    </location>
</feature>
<dbReference type="SUPFAM" id="SSF52833">
    <property type="entry name" value="Thioredoxin-like"/>
    <property type="match status" value="1"/>
</dbReference>
<evidence type="ECO:0000256" key="13">
    <source>
        <dbReference type="PIRSR" id="PIRSR000239-1"/>
    </source>
</evidence>
<evidence type="ECO:0000313" key="16">
    <source>
        <dbReference type="Proteomes" id="UP000001366"/>
    </source>
</evidence>
<dbReference type="PROSITE" id="PS51352">
    <property type="entry name" value="THIOREDOXIN_2"/>
    <property type="match status" value="1"/>
</dbReference>
<evidence type="ECO:0000256" key="10">
    <source>
        <dbReference type="ARBA" id="ARBA00038489"/>
    </source>
</evidence>
<dbReference type="CDD" id="cd03017">
    <property type="entry name" value="PRX_BCP"/>
    <property type="match status" value="1"/>
</dbReference>
<dbReference type="STRING" id="123214.PERMA_0365"/>
<dbReference type="GO" id="GO:0034599">
    <property type="term" value="P:cellular response to oxidative stress"/>
    <property type="evidence" value="ECO:0007669"/>
    <property type="project" value="TreeGrafter"/>
</dbReference>
<evidence type="ECO:0000259" key="14">
    <source>
        <dbReference type="PROSITE" id="PS51352"/>
    </source>
</evidence>
<evidence type="ECO:0000256" key="9">
    <source>
        <dbReference type="ARBA" id="ARBA00032824"/>
    </source>
</evidence>
<evidence type="ECO:0000256" key="7">
    <source>
        <dbReference type="ARBA" id="ARBA00023157"/>
    </source>
</evidence>
<comment type="similarity">
    <text evidence="10">Belongs to the peroxiredoxin family. BCP/PrxQ subfamily.</text>
</comment>
<protein>
    <recommendedName>
        <fullName evidence="3">thioredoxin-dependent peroxiredoxin</fullName>
        <ecNumber evidence="3">1.11.1.24</ecNumber>
    </recommendedName>
    <alternativeName>
        <fullName evidence="9">Thioredoxin peroxidase</fullName>
    </alternativeName>
    <alternativeName>
        <fullName evidence="11">Thioredoxin-dependent peroxiredoxin Bcp</fullName>
    </alternativeName>
</protein>
<dbReference type="PANTHER" id="PTHR42801:SF4">
    <property type="entry name" value="AHPC_TSA FAMILY PROTEIN"/>
    <property type="match status" value="1"/>
</dbReference>
<gene>
    <name evidence="15" type="ordered locus">PERMA_0365</name>
</gene>
<evidence type="ECO:0000256" key="3">
    <source>
        <dbReference type="ARBA" id="ARBA00013017"/>
    </source>
</evidence>
<dbReference type="OrthoDB" id="9812811at2"/>
<evidence type="ECO:0000256" key="4">
    <source>
        <dbReference type="ARBA" id="ARBA00022559"/>
    </source>
</evidence>
<evidence type="ECO:0000256" key="12">
    <source>
        <dbReference type="ARBA" id="ARBA00049091"/>
    </source>
</evidence>
<dbReference type="GO" id="GO:0045454">
    <property type="term" value="P:cell redox homeostasis"/>
    <property type="evidence" value="ECO:0007669"/>
    <property type="project" value="TreeGrafter"/>
</dbReference>
<keyword evidence="5" id="KW-0049">Antioxidant</keyword>
<dbReference type="GO" id="GO:0008379">
    <property type="term" value="F:thioredoxin peroxidase activity"/>
    <property type="evidence" value="ECO:0007669"/>
    <property type="project" value="TreeGrafter"/>
</dbReference>
<keyword evidence="7" id="KW-1015">Disulfide bond</keyword>
<evidence type="ECO:0000256" key="11">
    <source>
        <dbReference type="ARBA" id="ARBA00042639"/>
    </source>
</evidence>
<accession>C0QTZ2</accession>
<evidence type="ECO:0000313" key="15">
    <source>
        <dbReference type="EMBL" id="ACO04929.1"/>
    </source>
</evidence>
<dbReference type="EC" id="1.11.1.24" evidence="3"/>
<evidence type="ECO:0000256" key="8">
    <source>
        <dbReference type="ARBA" id="ARBA00023284"/>
    </source>
</evidence>
<comment type="subunit">
    <text evidence="2">Monomer.</text>
</comment>